<dbReference type="AlphaFoldDB" id="A0A5C6F4U7"/>
<name>A0A5C6F4U7_9BACT</name>
<organism evidence="1 2">
    <name type="scientific">Rubripirellula tenax</name>
    <dbReference type="NCBI Taxonomy" id="2528015"/>
    <lineage>
        <taxon>Bacteria</taxon>
        <taxon>Pseudomonadati</taxon>
        <taxon>Planctomycetota</taxon>
        <taxon>Planctomycetia</taxon>
        <taxon>Pirellulales</taxon>
        <taxon>Pirellulaceae</taxon>
        <taxon>Rubripirellula</taxon>
    </lineage>
</organism>
<sequence length="89" mass="10053">MPRFGDVDLRRDDTIEHDSTNLVRRDRFDGDANATAVFVFGWRDALDRGITNEAGQFDGAGRWIGQRRFKADDAADRNDRAGLVVNANR</sequence>
<protein>
    <submittedName>
        <fullName evidence="1">Uncharacterized protein</fullName>
    </submittedName>
</protein>
<gene>
    <name evidence="1" type="ORF">Poly51_35680</name>
</gene>
<reference evidence="1 2" key="1">
    <citation type="submission" date="2019-02" db="EMBL/GenBank/DDBJ databases">
        <title>Deep-cultivation of Planctomycetes and their phenomic and genomic characterization uncovers novel biology.</title>
        <authorList>
            <person name="Wiegand S."/>
            <person name="Jogler M."/>
            <person name="Boedeker C."/>
            <person name="Pinto D."/>
            <person name="Vollmers J."/>
            <person name="Rivas-Marin E."/>
            <person name="Kohn T."/>
            <person name="Peeters S.H."/>
            <person name="Heuer A."/>
            <person name="Rast P."/>
            <person name="Oberbeckmann S."/>
            <person name="Bunk B."/>
            <person name="Jeske O."/>
            <person name="Meyerdierks A."/>
            <person name="Storesund J.E."/>
            <person name="Kallscheuer N."/>
            <person name="Luecker S."/>
            <person name="Lage O.M."/>
            <person name="Pohl T."/>
            <person name="Merkel B.J."/>
            <person name="Hornburger P."/>
            <person name="Mueller R.-W."/>
            <person name="Bruemmer F."/>
            <person name="Labrenz M."/>
            <person name="Spormann A.M."/>
            <person name="Op Den Camp H."/>
            <person name="Overmann J."/>
            <person name="Amann R."/>
            <person name="Jetten M.S.M."/>
            <person name="Mascher T."/>
            <person name="Medema M.H."/>
            <person name="Devos D.P."/>
            <person name="Kaster A.-K."/>
            <person name="Ovreas L."/>
            <person name="Rohde M."/>
            <person name="Galperin M.Y."/>
            <person name="Jogler C."/>
        </authorList>
    </citation>
    <scope>NUCLEOTIDE SEQUENCE [LARGE SCALE GENOMIC DNA]</scope>
    <source>
        <strain evidence="1 2">Poly51</strain>
    </source>
</reference>
<evidence type="ECO:0000313" key="1">
    <source>
        <dbReference type="EMBL" id="TWU54849.1"/>
    </source>
</evidence>
<dbReference type="Proteomes" id="UP000318288">
    <property type="component" value="Unassembled WGS sequence"/>
</dbReference>
<comment type="caution">
    <text evidence="1">The sequence shown here is derived from an EMBL/GenBank/DDBJ whole genome shotgun (WGS) entry which is preliminary data.</text>
</comment>
<proteinExistence type="predicted"/>
<dbReference type="EMBL" id="SJPW01000004">
    <property type="protein sequence ID" value="TWU54849.1"/>
    <property type="molecule type" value="Genomic_DNA"/>
</dbReference>
<evidence type="ECO:0000313" key="2">
    <source>
        <dbReference type="Proteomes" id="UP000318288"/>
    </source>
</evidence>
<accession>A0A5C6F4U7</accession>
<keyword evidence="2" id="KW-1185">Reference proteome</keyword>